<name>A0A0E9RA79_ANGAN</name>
<dbReference type="EMBL" id="GBXM01082578">
    <property type="protein sequence ID" value="JAH25999.1"/>
    <property type="molecule type" value="Transcribed_RNA"/>
</dbReference>
<proteinExistence type="predicted"/>
<protein>
    <submittedName>
        <fullName evidence="1">Uncharacterized protein</fullName>
    </submittedName>
</protein>
<accession>A0A0E9RA79</accession>
<organism evidence="1">
    <name type="scientific">Anguilla anguilla</name>
    <name type="common">European freshwater eel</name>
    <name type="synonym">Muraena anguilla</name>
    <dbReference type="NCBI Taxonomy" id="7936"/>
    <lineage>
        <taxon>Eukaryota</taxon>
        <taxon>Metazoa</taxon>
        <taxon>Chordata</taxon>
        <taxon>Craniata</taxon>
        <taxon>Vertebrata</taxon>
        <taxon>Euteleostomi</taxon>
        <taxon>Actinopterygii</taxon>
        <taxon>Neopterygii</taxon>
        <taxon>Teleostei</taxon>
        <taxon>Anguilliformes</taxon>
        <taxon>Anguillidae</taxon>
        <taxon>Anguilla</taxon>
    </lineage>
</organism>
<reference evidence="1" key="1">
    <citation type="submission" date="2014-11" db="EMBL/GenBank/DDBJ databases">
        <authorList>
            <person name="Amaro Gonzalez C."/>
        </authorList>
    </citation>
    <scope>NUCLEOTIDE SEQUENCE</scope>
</reference>
<evidence type="ECO:0000313" key="1">
    <source>
        <dbReference type="EMBL" id="JAH25999.1"/>
    </source>
</evidence>
<reference evidence="1" key="2">
    <citation type="journal article" date="2015" name="Fish Shellfish Immunol.">
        <title>Early steps in the European eel (Anguilla anguilla)-Vibrio vulnificus interaction in the gills: Role of the RtxA13 toxin.</title>
        <authorList>
            <person name="Callol A."/>
            <person name="Pajuelo D."/>
            <person name="Ebbesson L."/>
            <person name="Teles M."/>
            <person name="MacKenzie S."/>
            <person name="Amaro C."/>
        </authorList>
    </citation>
    <scope>NUCLEOTIDE SEQUENCE</scope>
</reference>
<dbReference type="AlphaFoldDB" id="A0A0E9RA79"/>
<sequence length="26" mass="3116">MASCVLPMCYIQSHFHSFVFLYNTIY</sequence>